<accession>Q8SUU9</accession>
<dbReference type="STRING" id="284813.Q8SUU9"/>
<evidence type="ECO:0000256" key="1">
    <source>
        <dbReference type="PROSITE-ProRule" id="PRU00176"/>
    </source>
</evidence>
<dbReference type="SUPFAM" id="SSF54928">
    <property type="entry name" value="RNA-binding domain, RBD"/>
    <property type="match status" value="1"/>
</dbReference>
<dbReference type="OrthoDB" id="2189300at2759"/>
<feature type="domain" description="RRM" evidence="2">
    <location>
        <begin position="84"/>
        <end position="153"/>
    </location>
</feature>
<keyword evidence="1" id="KW-0694">RNA-binding</keyword>
<dbReference type="HOGENOM" id="CLU_1619551_0_0_1"/>
<dbReference type="GO" id="GO:0005730">
    <property type="term" value="C:nucleolus"/>
    <property type="evidence" value="ECO:0007669"/>
    <property type="project" value="TreeGrafter"/>
</dbReference>
<dbReference type="InterPro" id="IPR012677">
    <property type="entry name" value="Nucleotide-bd_a/b_plait_sf"/>
</dbReference>
<dbReference type="PANTHER" id="PTHR48030:SF3">
    <property type="entry name" value="SPLICING FACTOR 3B SUBUNIT 4"/>
    <property type="match status" value="1"/>
</dbReference>
<dbReference type="EMBL" id="AL590447">
    <property type="protein sequence ID" value="CAD25703.1"/>
    <property type="molecule type" value="Genomic_DNA"/>
</dbReference>
<dbReference type="InterPro" id="IPR052084">
    <property type="entry name" value="SF3B4_spliceosome_assoc"/>
</dbReference>
<dbReference type="PANTHER" id="PTHR48030">
    <property type="entry name" value="SPLICING FACTOR 3B SUBUNIT 4"/>
    <property type="match status" value="1"/>
</dbReference>
<dbReference type="SMART" id="SM00360">
    <property type="entry name" value="RRM"/>
    <property type="match status" value="2"/>
</dbReference>
<gene>
    <name evidence="3" type="ordered locus">ECU07_1720</name>
</gene>
<dbReference type="GeneID" id="859533"/>
<evidence type="ECO:0000259" key="2">
    <source>
        <dbReference type="PROSITE" id="PS50102"/>
    </source>
</evidence>
<reference evidence="3 4" key="2">
    <citation type="journal article" date="2009" name="BMC Genomics">
        <title>Identification of transcriptional signals in Encephalitozoon cuniculi widespread among Microsporidia phylum: support for accurate structural genome annotation.</title>
        <authorList>
            <person name="Peyretaillade E."/>
            <person name="Goncalves O."/>
            <person name="Terrat S."/>
            <person name="Dugat-Bony E."/>
            <person name="Wincker P."/>
            <person name="Cornman R.S."/>
            <person name="Evans J.D."/>
            <person name="Delbac F."/>
            <person name="Peyret P."/>
        </authorList>
    </citation>
    <scope>NUCLEOTIDE SEQUENCE [LARGE SCALE GENOMIC DNA]</scope>
    <source>
        <strain evidence="3 4">GB-M1</strain>
    </source>
</reference>
<protein>
    <submittedName>
        <fullName evidence="3">RNA-binding protein</fullName>
    </submittedName>
</protein>
<keyword evidence="4" id="KW-1185">Reference proteome</keyword>
<sequence length="153" mass="17588">MEGIPLDGQHKLFITNIPSKARRQLIYELLTHVSRIGHLYYNQDRGYCFASYRTREESEYTYNVLRGVKLYGRRLYFSKVEEKVRVTVKNMGKEIDEVFLWDVFSKFGPCHVEINGDGFGTVVYRKRASAIKAVGSVNGKVIGNSKVSVEINK</sequence>
<dbReference type="Pfam" id="PF00076">
    <property type="entry name" value="RRM_1"/>
    <property type="match status" value="2"/>
</dbReference>
<dbReference type="VEuPathDB" id="MicrosporidiaDB:ECU07_1720"/>
<dbReference type="GO" id="GO:0003723">
    <property type="term" value="F:RNA binding"/>
    <property type="evidence" value="ECO:0007669"/>
    <property type="project" value="UniProtKB-UniRule"/>
</dbReference>
<dbReference type="AlphaFoldDB" id="Q8SUU9"/>
<evidence type="ECO:0000313" key="4">
    <source>
        <dbReference type="Proteomes" id="UP000000819"/>
    </source>
</evidence>
<proteinExistence type="predicted"/>
<feature type="domain" description="RRM" evidence="2">
    <location>
        <begin position="10"/>
        <end position="82"/>
    </location>
</feature>
<dbReference type="RefSeq" id="NP_586099.1">
    <property type="nucleotide sequence ID" value="NM_001041721.1"/>
</dbReference>
<organism evidence="3 4">
    <name type="scientific">Encephalitozoon cuniculi (strain GB-M1)</name>
    <name type="common">Microsporidian parasite</name>
    <dbReference type="NCBI Taxonomy" id="284813"/>
    <lineage>
        <taxon>Eukaryota</taxon>
        <taxon>Fungi</taxon>
        <taxon>Fungi incertae sedis</taxon>
        <taxon>Microsporidia</taxon>
        <taxon>Unikaryonidae</taxon>
        <taxon>Encephalitozoon</taxon>
    </lineage>
</organism>
<name>Q8SUU9_ENCCU</name>
<evidence type="ECO:0000313" key="3">
    <source>
        <dbReference type="EMBL" id="CAD25703.1"/>
    </source>
</evidence>
<dbReference type="GO" id="GO:0071011">
    <property type="term" value="C:precatalytic spliceosome"/>
    <property type="evidence" value="ECO:0007669"/>
    <property type="project" value="TreeGrafter"/>
</dbReference>
<dbReference type="Proteomes" id="UP000000819">
    <property type="component" value="Chromosome VII"/>
</dbReference>
<dbReference type="KEGG" id="ecu:ECU07_1720"/>
<dbReference type="Gene3D" id="3.30.70.330">
    <property type="match status" value="2"/>
</dbReference>
<dbReference type="InterPro" id="IPR000504">
    <property type="entry name" value="RRM_dom"/>
</dbReference>
<dbReference type="InParanoid" id="Q8SUU9"/>
<dbReference type="GO" id="GO:0048026">
    <property type="term" value="P:positive regulation of mRNA splicing, via spliceosome"/>
    <property type="evidence" value="ECO:0007669"/>
    <property type="project" value="TreeGrafter"/>
</dbReference>
<dbReference type="InterPro" id="IPR035979">
    <property type="entry name" value="RBD_domain_sf"/>
</dbReference>
<dbReference type="PROSITE" id="PS50102">
    <property type="entry name" value="RRM"/>
    <property type="match status" value="2"/>
</dbReference>
<reference evidence="3 4" key="1">
    <citation type="journal article" date="2001" name="Nature">
        <title>Genome sequence and gene compaction of the eukaryote parasite Encephalitozoon cuniculi.</title>
        <authorList>
            <person name="Katinka M.D."/>
            <person name="Duprat S."/>
            <person name="Cornillot E."/>
            <person name="Metenier G."/>
            <person name="Thomarat F."/>
            <person name="Prensier G."/>
            <person name="Barbe V."/>
            <person name="Peyretaillade E."/>
            <person name="Brottier P."/>
            <person name="Wincker P."/>
            <person name="Delbac F."/>
            <person name="El Alaoui H."/>
            <person name="Peyret P."/>
            <person name="Saurin W."/>
            <person name="Gouy M."/>
            <person name="Weissenbach J."/>
            <person name="Vivares C.P."/>
        </authorList>
    </citation>
    <scope>NUCLEOTIDE SEQUENCE [LARGE SCALE GENOMIC DNA]</scope>
    <source>
        <strain evidence="3 4">GB-M1</strain>
    </source>
</reference>